<feature type="transmembrane region" description="Helical" evidence="12">
    <location>
        <begin position="7"/>
        <end position="27"/>
    </location>
</feature>
<comment type="subcellular location">
    <subcellularLocation>
        <location evidence="1 12">Cell membrane</location>
        <topology evidence="1 12">Multi-pass membrane protein</topology>
    </subcellularLocation>
</comment>
<feature type="active site" evidence="12">
    <location>
        <position position="240"/>
    </location>
</feature>
<dbReference type="PROSITE" id="PS50035">
    <property type="entry name" value="PLD"/>
    <property type="match status" value="2"/>
</dbReference>
<proteinExistence type="inferred from homology"/>
<evidence type="ECO:0000256" key="13">
    <source>
        <dbReference type="NCBIfam" id="TIGR04265"/>
    </source>
</evidence>
<keyword evidence="16" id="KW-1185">Reference proteome</keyword>
<evidence type="ECO:0000256" key="9">
    <source>
        <dbReference type="ARBA" id="ARBA00023136"/>
    </source>
</evidence>
<keyword evidence="11 12" id="KW-1208">Phospholipid metabolism</keyword>
<dbReference type="EMBL" id="JACRWE010000007">
    <property type="protein sequence ID" value="MBC5997797.1"/>
    <property type="molecule type" value="Genomic_DNA"/>
</dbReference>
<feature type="active site" evidence="12">
    <location>
        <position position="238"/>
    </location>
</feature>
<feature type="active site" evidence="12">
    <location>
        <position position="416"/>
    </location>
</feature>
<keyword evidence="7 12" id="KW-1133">Transmembrane helix</keyword>
<dbReference type="CDD" id="cd09112">
    <property type="entry name" value="PLDc_CLS_2"/>
    <property type="match status" value="1"/>
</dbReference>
<evidence type="ECO:0000256" key="8">
    <source>
        <dbReference type="ARBA" id="ARBA00023098"/>
    </source>
</evidence>
<dbReference type="InterPro" id="IPR025202">
    <property type="entry name" value="PLD-like_dom"/>
</dbReference>
<evidence type="ECO:0000256" key="3">
    <source>
        <dbReference type="ARBA" id="ARBA00022516"/>
    </source>
</evidence>
<gene>
    <name evidence="15" type="primary">cls</name>
    <name evidence="15" type="ORF">H8923_13615</name>
</gene>
<name>A0ABR7JS99_9FIRM</name>
<dbReference type="InterPro" id="IPR027379">
    <property type="entry name" value="CLS_N"/>
</dbReference>
<comment type="catalytic activity">
    <reaction evidence="12">
        <text>2 a 1,2-diacyl-sn-glycero-3-phospho-(1'-sn-glycerol) = a cardiolipin + glycerol</text>
        <dbReference type="Rhea" id="RHEA:31451"/>
        <dbReference type="ChEBI" id="CHEBI:17754"/>
        <dbReference type="ChEBI" id="CHEBI:62237"/>
        <dbReference type="ChEBI" id="CHEBI:64716"/>
    </reaction>
</comment>
<keyword evidence="8 12" id="KW-0443">Lipid metabolism</keyword>
<dbReference type="SUPFAM" id="SSF56024">
    <property type="entry name" value="Phospholipase D/nuclease"/>
    <property type="match status" value="2"/>
</dbReference>
<evidence type="ECO:0000256" key="6">
    <source>
        <dbReference type="ARBA" id="ARBA00022737"/>
    </source>
</evidence>
<feature type="active site" evidence="12">
    <location>
        <position position="421"/>
    </location>
</feature>
<comment type="similarity">
    <text evidence="12">Belongs to the phospholipase D family. Cardiolipin synthase subfamily.</text>
</comment>
<comment type="function">
    <text evidence="12">Catalyzes the reversible phosphatidyl group transfer from one phosphatidylglycerol molecule to another to form cardiolipin (CL) (diphosphatidylglycerol) and glycerol.</text>
</comment>
<feature type="transmembrane region" description="Helical" evidence="12">
    <location>
        <begin position="39"/>
        <end position="57"/>
    </location>
</feature>
<keyword evidence="9 12" id="KW-0472">Membrane</keyword>
<sequence>MNIVQGLILGFLAISYISGTIVAMTILLENRDPSKTVTWLLIFILLPGIGLIIYAVFGRNLRKIKIFKTQELASNMKEEKLFQNLDEINNLIRLEQDTISVSKLLKDNEEDNIKLKIISLLLNTGMFPFTTNNKVDIFVDGNEKFERLIKDIENAKDHIHLEYFIIKDSDIGQKIKNLLIKKSKENVKIRILYDDVGCWRFWFHREFFNEMKSHGIEIVPFLPTKFPLIGGKLNYRNHRKIVVIDGRIGYTGGINIGDEYMGKNKKFGYWRDTHIRIEGTSVYMLQMTFLIDWYYNTKEVLLNKNHFPRLNNFGNAMIQVVASGPDSDWEAIHYAYFLAICQAKKSIYIETPYFIPDESILRALKSAALSGVDVRIIFPKIADHKIVNIASYSYFDDILKSGGRVYLYEKGFIHSKIIIIDDSIASTGSANMDLRSFMLNFEINAFIYDRKVIDLMKEDFFEDMKNSKEINKEEFKNRSIVQKSKESVARLFSPIL</sequence>
<dbReference type="Gene3D" id="3.30.870.10">
    <property type="entry name" value="Endonuclease Chain A"/>
    <property type="match status" value="2"/>
</dbReference>
<keyword evidence="3 12" id="KW-0444">Lipid biosynthesis</keyword>
<comment type="caution">
    <text evidence="15">The sequence shown here is derived from an EMBL/GenBank/DDBJ whole genome shotgun (WGS) entry which is preliminary data.</text>
</comment>
<dbReference type="HAMAP" id="MF_01916">
    <property type="entry name" value="Cardiolipin_synth_Cls"/>
    <property type="match status" value="1"/>
</dbReference>
<evidence type="ECO:0000256" key="7">
    <source>
        <dbReference type="ARBA" id="ARBA00022989"/>
    </source>
</evidence>
<dbReference type="InterPro" id="IPR001736">
    <property type="entry name" value="PLipase_D/transphosphatidylase"/>
</dbReference>
<reference evidence="15 16" key="1">
    <citation type="submission" date="2020-08" db="EMBL/GenBank/DDBJ databases">
        <authorList>
            <person name="Liu C."/>
            <person name="Sun Q."/>
        </authorList>
    </citation>
    <scope>NUCLEOTIDE SEQUENCE [LARGE SCALE GENOMIC DNA]</scope>
    <source>
        <strain evidence="15 16">NSJ-18</strain>
    </source>
</reference>
<feature type="domain" description="PLD phosphodiesterase" evidence="14">
    <location>
        <begin position="409"/>
        <end position="436"/>
    </location>
</feature>
<dbReference type="InterPro" id="IPR030874">
    <property type="entry name" value="Cardiolipin_synth_Firmi"/>
</dbReference>
<dbReference type="CDD" id="cd09110">
    <property type="entry name" value="PLDc_CLS_1"/>
    <property type="match status" value="1"/>
</dbReference>
<evidence type="ECO:0000313" key="15">
    <source>
        <dbReference type="EMBL" id="MBC5997797.1"/>
    </source>
</evidence>
<keyword evidence="4 12" id="KW-0808">Transferase</keyword>
<dbReference type="EC" id="2.7.8.-" evidence="12 13"/>
<dbReference type="PANTHER" id="PTHR21248:SF22">
    <property type="entry name" value="PHOSPHOLIPASE D"/>
    <property type="match status" value="1"/>
</dbReference>
<dbReference type="NCBIfam" id="TIGR04265">
    <property type="entry name" value="bac_cardiolipin"/>
    <property type="match status" value="1"/>
</dbReference>
<keyword evidence="5 12" id="KW-0812">Transmembrane</keyword>
<evidence type="ECO:0000256" key="11">
    <source>
        <dbReference type="ARBA" id="ARBA00023264"/>
    </source>
</evidence>
<dbReference type="SMART" id="SM00155">
    <property type="entry name" value="PLDc"/>
    <property type="match status" value="2"/>
</dbReference>
<evidence type="ECO:0000256" key="4">
    <source>
        <dbReference type="ARBA" id="ARBA00022679"/>
    </source>
</evidence>
<organism evidence="15 16">
    <name type="scientific">Romboutsia faecis</name>
    <dbReference type="NCBI Taxonomy" id="2764597"/>
    <lineage>
        <taxon>Bacteria</taxon>
        <taxon>Bacillati</taxon>
        <taxon>Bacillota</taxon>
        <taxon>Clostridia</taxon>
        <taxon>Peptostreptococcales</taxon>
        <taxon>Peptostreptococcaceae</taxon>
        <taxon>Romboutsia</taxon>
    </lineage>
</organism>
<dbReference type="InterPro" id="IPR022924">
    <property type="entry name" value="Cardiolipin_synthase"/>
</dbReference>
<dbReference type="PANTHER" id="PTHR21248">
    <property type="entry name" value="CARDIOLIPIN SYNTHASE"/>
    <property type="match status" value="1"/>
</dbReference>
<evidence type="ECO:0000256" key="5">
    <source>
        <dbReference type="ARBA" id="ARBA00022692"/>
    </source>
</evidence>
<accession>A0ABR7JS99</accession>
<evidence type="ECO:0000256" key="1">
    <source>
        <dbReference type="ARBA" id="ARBA00004651"/>
    </source>
</evidence>
<dbReference type="Pfam" id="PF13091">
    <property type="entry name" value="PLDc_2"/>
    <property type="match status" value="2"/>
</dbReference>
<evidence type="ECO:0000256" key="12">
    <source>
        <dbReference type="HAMAP-Rule" id="MF_01916"/>
    </source>
</evidence>
<keyword evidence="10 12" id="KW-0594">Phospholipid biosynthesis</keyword>
<dbReference type="RefSeq" id="WP_153972492.1">
    <property type="nucleotide sequence ID" value="NZ_JACRWE010000007.1"/>
</dbReference>
<evidence type="ECO:0000256" key="2">
    <source>
        <dbReference type="ARBA" id="ARBA00022475"/>
    </source>
</evidence>
<evidence type="ECO:0000256" key="10">
    <source>
        <dbReference type="ARBA" id="ARBA00023209"/>
    </source>
</evidence>
<feature type="active site" evidence="12">
    <location>
        <position position="245"/>
    </location>
</feature>
<protein>
    <recommendedName>
        <fullName evidence="12 13">Cardiolipin synthase</fullName>
        <shortName evidence="12">CL synthase</shortName>
        <ecNumber evidence="12 13">2.7.8.-</ecNumber>
    </recommendedName>
</protein>
<dbReference type="Pfam" id="PF13396">
    <property type="entry name" value="PLDc_N"/>
    <property type="match status" value="1"/>
</dbReference>
<keyword evidence="2 12" id="KW-1003">Cell membrane</keyword>
<keyword evidence="6" id="KW-0677">Repeat</keyword>
<feature type="domain" description="PLD phosphodiesterase" evidence="14">
    <location>
        <begin position="233"/>
        <end position="260"/>
    </location>
</feature>
<dbReference type="Proteomes" id="UP000609849">
    <property type="component" value="Unassembled WGS sequence"/>
</dbReference>
<evidence type="ECO:0000259" key="14">
    <source>
        <dbReference type="PROSITE" id="PS50035"/>
    </source>
</evidence>
<evidence type="ECO:0000313" key="16">
    <source>
        <dbReference type="Proteomes" id="UP000609849"/>
    </source>
</evidence>
<feature type="active site" evidence="12">
    <location>
        <position position="414"/>
    </location>
</feature>